<feature type="binding site" evidence="3">
    <location>
        <position position="279"/>
    </location>
    <ligand>
        <name>CTP</name>
        <dbReference type="ChEBI" id="CHEBI:37563"/>
    </ligand>
</feature>
<sequence>MYEVEVIRGTYSNLLHNQKIALVVSSGVSLYKSIDTARLLIRHGADVYVFMTPQAARLISPHLFWWATGHKPVVKLTGATEHIEICGRVDVVVVAPATANTLVKMSLGIADNAALTCVLAASKAKKVVVPAMNLAMWNTPQVQEAIERLGKHTIVVPPLFEEGKAKYPPPEEVVEYVIDATAPRDYEGIRVLVTAGPTYEHIDDVKYITTPSSGLTGYYFAREAAARGAKVTLVTGPTDLKPPPGVDPIKVTSVLEMYQAVVERAESHDVFIFAAAPLDFYVENKIGGKIDSSLSQYVVVLRQAPKIAQDVKKYNPRAFVIGFKAEHGVREEELIKRARQRMETGGWDIALAHDVSKMGFRTLKDEYLLLTQDGIEKIGPAHKRELARAILTIALDKLRKSTRPT</sequence>
<feature type="region of interest" description="Phosphopantothenate--cysteine ligase" evidence="3">
    <location>
        <begin position="191"/>
        <end position="405"/>
    </location>
</feature>
<feature type="region of interest" description="Phosphopantothenoylcysteine decarboxylase" evidence="3">
    <location>
        <begin position="1"/>
        <end position="190"/>
    </location>
</feature>
<dbReference type="GO" id="GO:0046872">
    <property type="term" value="F:metal ion binding"/>
    <property type="evidence" value="ECO:0007669"/>
    <property type="project" value="UniProtKB-KW"/>
</dbReference>
<comment type="cofactor">
    <cofactor evidence="3">
        <name>Mg(2+)</name>
        <dbReference type="ChEBI" id="CHEBI:18420"/>
    </cofactor>
</comment>
<reference evidence="6" key="1">
    <citation type="submission" date="2006-12" db="EMBL/GenBank/DDBJ databases">
        <title>Complete sequence of Pyrobaculum islandicum DSM 4184.</title>
        <authorList>
            <person name="Copeland A."/>
            <person name="Lucas S."/>
            <person name="Lapidus A."/>
            <person name="Barry K."/>
            <person name="Detter J.C."/>
            <person name="Glavina del Rio T."/>
            <person name="Dalin E."/>
            <person name="Tice H."/>
            <person name="Pitluck S."/>
            <person name="Meincke L."/>
            <person name="Brettin T."/>
            <person name="Bruce D."/>
            <person name="Han C."/>
            <person name="Tapia R."/>
            <person name="Gilna P."/>
            <person name="Schmutz J."/>
            <person name="Larimer F."/>
            <person name="Land M."/>
            <person name="Hauser L."/>
            <person name="Kyrpides N."/>
            <person name="Mikhailova N."/>
            <person name="Cozen A.E."/>
            <person name="Fitz-Gibbon S.T."/>
            <person name="House C.H."/>
            <person name="Saltikov C."/>
            <person name="Lowe T."/>
            <person name="Richardson P."/>
        </authorList>
    </citation>
    <scope>NUCLEOTIDE SEQUENCE [LARGE SCALE GENOMIC DNA]</scope>
    <source>
        <strain evidence="6">DSM 4184</strain>
    </source>
</reference>
<dbReference type="OrthoDB" id="10536at2157"/>
<dbReference type="PANTHER" id="PTHR14359:SF6">
    <property type="entry name" value="PHOSPHOPANTOTHENOYLCYSTEINE DECARBOXYLASE"/>
    <property type="match status" value="1"/>
</dbReference>
<dbReference type="PANTHER" id="PTHR14359">
    <property type="entry name" value="HOMO-OLIGOMERIC FLAVIN CONTAINING CYS DECARBOXYLASE FAMILY"/>
    <property type="match status" value="1"/>
</dbReference>
<dbReference type="InterPro" id="IPR005252">
    <property type="entry name" value="CoaBC"/>
</dbReference>
<evidence type="ECO:0000256" key="1">
    <source>
        <dbReference type="ARBA" id="ARBA00022793"/>
    </source>
</evidence>
<dbReference type="EMBL" id="CP000504">
    <property type="protein sequence ID" value="ABL88476.1"/>
    <property type="molecule type" value="Genomic_DNA"/>
</dbReference>
<feature type="domain" description="Flavoprotein" evidence="4">
    <location>
        <begin position="19"/>
        <end position="180"/>
    </location>
</feature>
<feature type="binding site" evidence="3">
    <location>
        <position position="323"/>
    </location>
    <ligand>
        <name>CTP</name>
        <dbReference type="ChEBI" id="CHEBI:37563"/>
    </ligand>
</feature>
<evidence type="ECO:0000259" key="5">
    <source>
        <dbReference type="Pfam" id="PF04127"/>
    </source>
</evidence>
<protein>
    <recommendedName>
        <fullName evidence="3">Coenzyme A biosynthesis bifunctional protein CoaBC</fullName>
    </recommendedName>
    <alternativeName>
        <fullName evidence="3">DNA/pantothenate metabolism flavoprotein</fullName>
    </alternativeName>
    <alternativeName>
        <fullName evidence="3">Phosphopantothenoylcysteine synthetase/decarboxylase</fullName>
        <shortName evidence="3">PPCS-PPCDC</shortName>
    </alternativeName>
    <domain>
        <recommendedName>
            <fullName evidence="3">Phosphopantothenoylcysteine decarboxylase</fullName>
            <shortName evidence="3">PPC decarboxylase</shortName>
            <shortName evidence="3">PPC-DC</shortName>
            <ecNumber evidence="3">4.1.1.36</ecNumber>
        </recommendedName>
        <alternativeName>
            <fullName evidence="3">CoaC</fullName>
        </alternativeName>
    </domain>
    <domain>
        <recommendedName>
            <fullName evidence="3">Phosphopantothenate--cysteine ligase</fullName>
            <ecNumber evidence="3">6.3.2.5</ecNumber>
        </recommendedName>
        <alternativeName>
            <fullName evidence="3">CoaB</fullName>
        </alternativeName>
        <alternativeName>
            <fullName evidence="3">Phosphopantothenoylcysteine synthetase</fullName>
            <shortName evidence="3">PPC synthetase</shortName>
            <shortName evidence="3">PPC-S</shortName>
        </alternativeName>
    </domain>
</protein>
<dbReference type="RefSeq" id="WP_011763051.1">
    <property type="nucleotide sequence ID" value="NC_008701.1"/>
</dbReference>
<dbReference type="GeneID" id="4616532"/>
<keyword evidence="3" id="KW-0288">FMN</keyword>
<comment type="pathway">
    <text evidence="3">Cofactor biosynthesis; coenzyme A biosynthesis.</text>
</comment>
<keyword evidence="3" id="KW-0285">Flavoprotein</keyword>
<evidence type="ECO:0000256" key="2">
    <source>
        <dbReference type="ARBA" id="ARBA00023239"/>
    </source>
</evidence>
<evidence type="ECO:0000313" key="6">
    <source>
        <dbReference type="EMBL" id="ABL88476.1"/>
    </source>
</evidence>
<dbReference type="InterPro" id="IPR007085">
    <property type="entry name" value="DNA/pantothenate-metab_flavo_C"/>
</dbReference>
<dbReference type="Pfam" id="PF04127">
    <property type="entry name" value="DFP"/>
    <property type="match status" value="1"/>
</dbReference>
<evidence type="ECO:0000259" key="4">
    <source>
        <dbReference type="Pfam" id="PF02441"/>
    </source>
</evidence>
<accession>A1RU44</accession>
<dbReference type="EC" id="6.3.2.5" evidence="3"/>
<dbReference type="STRING" id="384616.Pisl_1313"/>
<evidence type="ECO:0000313" key="7">
    <source>
        <dbReference type="Proteomes" id="UP000002595"/>
    </source>
</evidence>
<comment type="catalytic activity">
    <reaction evidence="3">
        <text>(R)-4'-phosphopantothenate + L-cysteine + CTP = N-[(R)-4-phosphopantothenoyl]-L-cysteine + CMP + diphosphate + H(+)</text>
        <dbReference type="Rhea" id="RHEA:19397"/>
        <dbReference type="ChEBI" id="CHEBI:10986"/>
        <dbReference type="ChEBI" id="CHEBI:15378"/>
        <dbReference type="ChEBI" id="CHEBI:33019"/>
        <dbReference type="ChEBI" id="CHEBI:35235"/>
        <dbReference type="ChEBI" id="CHEBI:37563"/>
        <dbReference type="ChEBI" id="CHEBI:59458"/>
        <dbReference type="ChEBI" id="CHEBI:60377"/>
        <dbReference type="EC" id="6.3.2.5"/>
    </reaction>
</comment>
<comment type="cofactor">
    <cofactor evidence="3">
        <name>FMN</name>
        <dbReference type="ChEBI" id="CHEBI:58210"/>
    </cofactor>
    <text evidence="3">Binds 1 FMN per subunit.</text>
</comment>
<keyword evidence="7" id="KW-1185">Reference proteome</keyword>
<keyword evidence="3" id="KW-0460">Magnesium</keyword>
<name>A1RU44_PYRIL</name>
<keyword evidence="2 3" id="KW-0456">Lyase</keyword>
<dbReference type="AlphaFoldDB" id="A1RU44"/>
<dbReference type="NCBIfam" id="TIGR00521">
    <property type="entry name" value="coaBC_dfp"/>
    <property type="match status" value="1"/>
</dbReference>
<feature type="binding site" evidence="3">
    <location>
        <position position="289"/>
    </location>
    <ligand>
        <name>CTP</name>
        <dbReference type="ChEBI" id="CHEBI:37563"/>
    </ligand>
</feature>
<dbReference type="GO" id="GO:0015941">
    <property type="term" value="P:pantothenate catabolic process"/>
    <property type="evidence" value="ECO:0007669"/>
    <property type="project" value="InterPro"/>
</dbReference>
<dbReference type="EC" id="4.1.1.36" evidence="3"/>
<dbReference type="eggNOG" id="arCOG01704">
    <property type="taxonomic scope" value="Archaea"/>
</dbReference>
<comment type="similarity">
    <text evidence="3">In the C-terminal section; belongs to the PPC synthetase family.</text>
</comment>
<keyword evidence="3" id="KW-0511">Multifunctional enzyme</keyword>
<dbReference type="GO" id="GO:0010181">
    <property type="term" value="F:FMN binding"/>
    <property type="evidence" value="ECO:0007669"/>
    <property type="project" value="UniProtKB-UniRule"/>
</dbReference>
<dbReference type="KEGG" id="pis:Pisl_1313"/>
<evidence type="ECO:0000256" key="3">
    <source>
        <dbReference type="HAMAP-Rule" id="MF_02225"/>
    </source>
</evidence>
<keyword evidence="3 6" id="KW-0436">Ligase</keyword>
<dbReference type="SUPFAM" id="SSF52507">
    <property type="entry name" value="Homo-oligomeric flavin-containing Cys decarboxylases, HFCD"/>
    <property type="match status" value="1"/>
</dbReference>
<gene>
    <name evidence="3" type="primary">coaBC</name>
    <name evidence="6" type="ordered locus">Pisl_1313</name>
</gene>
<proteinExistence type="inferred from homology"/>
<comment type="similarity">
    <text evidence="3">In the N-terminal section; belongs to the HFCD (homo-oligomeric flavin containing Cys decarboxylase) superfamily.</text>
</comment>
<dbReference type="GO" id="GO:0004633">
    <property type="term" value="F:phosphopantothenoylcysteine decarboxylase activity"/>
    <property type="evidence" value="ECO:0007669"/>
    <property type="project" value="UniProtKB-UniRule"/>
</dbReference>
<dbReference type="Pfam" id="PF02441">
    <property type="entry name" value="Flavoprotein"/>
    <property type="match status" value="1"/>
</dbReference>
<comment type="catalytic activity">
    <reaction evidence="3">
        <text>N-[(R)-4-phosphopantothenoyl]-L-cysteine + H(+) = (R)-4'-phosphopantetheine + CO2</text>
        <dbReference type="Rhea" id="RHEA:16793"/>
        <dbReference type="ChEBI" id="CHEBI:15378"/>
        <dbReference type="ChEBI" id="CHEBI:16526"/>
        <dbReference type="ChEBI" id="CHEBI:59458"/>
        <dbReference type="ChEBI" id="CHEBI:61723"/>
        <dbReference type="EC" id="4.1.1.36"/>
    </reaction>
</comment>
<dbReference type="GO" id="GO:0015937">
    <property type="term" value="P:coenzyme A biosynthetic process"/>
    <property type="evidence" value="ECO:0007669"/>
    <property type="project" value="UniProtKB-UniRule"/>
</dbReference>
<comment type="caution">
    <text evidence="3">Lacks conserved residue(s) required for the propagation of feature annotation.</text>
</comment>
<dbReference type="InterPro" id="IPR003382">
    <property type="entry name" value="Flavoprotein"/>
</dbReference>
<dbReference type="SUPFAM" id="SSF102645">
    <property type="entry name" value="CoaB-like"/>
    <property type="match status" value="1"/>
</dbReference>
<dbReference type="GO" id="GO:0004632">
    <property type="term" value="F:phosphopantothenate--cysteine ligase activity"/>
    <property type="evidence" value="ECO:0007669"/>
    <property type="project" value="UniProtKB-UniRule"/>
</dbReference>
<dbReference type="Gene3D" id="3.40.50.1950">
    <property type="entry name" value="Flavin prenyltransferase-like"/>
    <property type="match status" value="1"/>
</dbReference>
<dbReference type="GO" id="GO:0071513">
    <property type="term" value="C:phosphopantothenoylcysteine decarboxylase complex"/>
    <property type="evidence" value="ECO:0007669"/>
    <property type="project" value="TreeGrafter"/>
</dbReference>
<keyword evidence="1 3" id="KW-0210">Decarboxylase</keyword>
<dbReference type="HAMAP" id="MF_02225">
    <property type="entry name" value="CoaBC"/>
    <property type="match status" value="1"/>
</dbReference>
<feature type="domain" description="DNA/pantothenate metabolism flavoprotein C-terminal" evidence="5">
    <location>
        <begin position="187"/>
        <end position="393"/>
    </location>
</feature>
<comment type="function">
    <text evidence="3">Catalyzes two sequential steps in the biosynthesis of coenzyme A. In the first step cysteine is conjugated to 4'-phosphopantothenate to form 4-phosphopantothenoylcysteine. In the second step the latter compound is decarboxylated to form 4'-phosphopantotheine.</text>
</comment>
<dbReference type="HOGENOM" id="CLU_033319_0_3_2"/>
<dbReference type="Gene3D" id="3.40.50.10300">
    <property type="entry name" value="CoaB-like"/>
    <property type="match status" value="1"/>
</dbReference>
<organism evidence="6 7">
    <name type="scientific">Pyrobaculum islandicum (strain DSM 4184 / JCM 9189 / GEO3)</name>
    <dbReference type="NCBI Taxonomy" id="384616"/>
    <lineage>
        <taxon>Archaea</taxon>
        <taxon>Thermoproteota</taxon>
        <taxon>Thermoprotei</taxon>
        <taxon>Thermoproteales</taxon>
        <taxon>Thermoproteaceae</taxon>
        <taxon>Pyrobaculum</taxon>
    </lineage>
</organism>
<dbReference type="InterPro" id="IPR036551">
    <property type="entry name" value="Flavin_trans-like"/>
</dbReference>
<dbReference type="UniPathway" id="UPA00241"/>
<keyword evidence="3" id="KW-0479">Metal-binding</keyword>
<dbReference type="Proteomes" id="UP000002595">
    <property type="component" value="Chromosome"/>
</dbReference>
<dbReference type="InterPro" id="IPR035929">
    <property type="entry name" value="CoaB-like_sf"/>
</dbReference>